<evidence type="ECO:0000313" key="2">
    <source>
        <dbReference type="Proteomes" id="UP000094336"/>
    </source>
</evidence>
<sequence length="337" mass="38097">MKRLVPIPTRTVLPRFQDLVVPPDEYIRHQFLATSPSNKAATASKLFKEQYITKESRPKTLALDPKLFSPMMREVLKPLYASALADRVSAKLLNDDQSWNFVQDLRLRHVPYPKTLAEKRRRMASNPGSYGLDGPDQLVVGRYINILNDYPVVIVLQHTGKLTTDISWLKLLGELDTTVYHAEKIEDLLFARANQEITSLEDPFSLYLVERSTEEPEFTPKQYIIAVSQTTLSDTSPSQLHTLLDKYRVDVSVVCARLLLNNDAIKSEILATIGGSSEKGEFMKQAMERTRTRRLTEQTGAAGGMGKWLIMLAEKGLLRVTDSTTKDGSECSYLFKE</sequence>
<dbReference type="AlphaFoldDB" id="A0A1E3QVY7"/>
<reference evidence="2" key="1">
    <citation type="submission" date="2016-05" db="EMBL/GenBank/DDBJ databases">
        <title>Comparative genomics of biotechnologically important yeasts.</title>
        <authorList>
            <consortium name="DOE Joint Genome Institute"/>
            <person name="Riley R."/>
            <person name="Haridas S."/>
            <person name="Wolfe K.H."/>
            <person name="Lopes M.R."/>
            <person name="Hittinger C.T."/>
            <person name="Goker M."/>
            <person name="Salamov A."/>
            <person name="Wisecaver J."/>
            <person name="Long T.M."/>
            <person name="Aerts A.L."/>
            <person name="Barry K."/>
            <person name="Choi C."/>
            <person name="Clum A."/>
            <person name="Coughlan A.Y."/>
            <person name="Deshpande S."/>
            <person name="Douglass A.P."/>
            <person name="Hanson S.J."/>
            <person name="Klenk H.-P."/>
            <person name="Labutti K."/>
            <person name="Lapidus A."/>
            <person name="Lindquist E."/>
            <person name="Lipzen A."/>
            <person name="Meier-Kolthoff J.P."/>
            <person name="Ohm R.A."/>
            <person name="Otillar R.P."/>
            <person name="Pangilinan J."/>
            <person name="Peng Y."/>
            <person name="Rokas A."/>
            <person name="Rosa C.A."/>
            <person name="Scheuner C."/>
            <person name="Sibirny A.A."/>
            <person name="Slot J.C."/>
            <person name="Stielow J.B."/>
            <person name="Sun H."/>
            <person name="Kurtzman C.P."/>
            <person name="Blackwell M."/>
            <person name="Grigoriev I.V."/>
            <person name="Jeffries T.W."/>
        </authorList>
    </citation>
    <scope>NUCLEOTIDE SEQUENCE [LARGE SCALE GENOMIC DNA]</scope>
    <source>
        <strain evidence="2">NRRL Y-12698</strain>
    </source>
</reference>
<organism evidence="1 2">
    <name type="scientific">Babjeviella inositovora NRRL Y-12698</name>
    <dbReference type="NCBI Taxonomy" id="984486"/>
    <lineage>
        <taxon>Eukaryota</taxon>
        <taxon>Fungi</taxon>
        <taxon>Dikarya</taxon>
        <taxon>Ascomycota</taxon>
        <taxon>Saccharomycotina</taxon>
        <taxon>Pichiomycetes</taxon>
        <taxon>Serinales incertae sedis</taxon>
        <taxon>Babjeviella</taxon>
    </lineage>
</organism>
<proteinExistence type="predicted"/>
<name>A0A1E3QVY7_9ASCO</name>
<gene>
    <name evidence="1" type="ORF">BABINDRAFT_160067</name>
</gene>
<dbReference type="Proteomes" id="UP000094336">
    <property type="component" value="Unassembled WGS sequence"/>
</dbReference>
<keyword evidence="2" id="KW-1185">Reference proteome</keyword>
<protein>
    <submittedName>
        <fullName evidence="1">Uncharacterized protein</fullName>
    </submittedName>
</protein>
<evidence type="ECO:0000313" key="1">
    <source>
        <dbReference type="EMBL" id="ODQ81836.1"/>
    </source>
</evidence>
<accession>A0A1E3QVY7</accession>
<dbReference type="EMBL" id="KV454427">
    <property type="protein sequence ID" value="ODQ81836.1"/>
    <property type="molecule type" value="Genomic_DNA"/>
</dbReference>
<dbReference type="GeneID" id="30145890"/>
<dbReference type="RefSeq" id="XP_018987164.1">
    <property type="nucleotide sequence ID" value="XM_019128037.1"/>
</dbReference>